<dbReference type="PANTHER" id="PTHR30199">
    <property type="entry name" value="MFS FAMILY TRANSPORTER, PREDICTED SUBSTRATE BENZOATE"/>
    <property type="match status" value="1"/>
</dbReference>
<feature type="transmembrane region" description="Helical" evidence="1">
    <location>
        <begin position="20"/>
        <end position="41"/>
    </location>
</feature>
<feature type="transmembrane region" description="Helical" evidence="1">
    <location>
        <begin position="298"/>
        <end position="320"/>
    </location>
</feature>
<evidence type="ECO:0000256" key="1">
    <source>
        <dbReference type="SAM" id="Phobius"/>
    </source>
</evidence>
<feature type="transmembrane region" description="Helical" evidence="1">
    <location>
        <begin position="53"/>
        <end position="73"/>
    </location>
</feature>
<accession>A0A511QMC6</accession>
<name>A0A511QMC6_9VIBR</name>
<dbReference type="PANTHER" id="PTHR30199:SF0">
    <property type="entry name" value="INNER MEMBRANE PROTEIN YDCO"/>
    <property type="match status" value="1"/>
</dbReference>
<dbReference type="RefSeq" id="WP_119010948.1">
    <property type="nucleotide sequence ID" value="NZ_BJXK01000003.1"/>
</dbReference>
<keyword evidence="1" id="KW-0812">Transmembrane</keyword>
<feature type="transmembrane region" description="Helical" evidence="1">
    <location>
        <begin position="368"/>
        <end position="389"/>
    </location>
</feature>
<protein>
    <submittedName>
        <fullName evidence="2">Benzoate transporter</fullName>
    </submittedName>
</protein>
<sequence length="398" mass="41664">MYVSQYGQKIHRFFNLSHVTAGFIAVLVGYTSSAVIIFQAANATGASAEQISSWLWALGVGMAVTTIGLSLFYKTPILTAWSTPGAALLATSLDGVSINQAIGVFLFSSTLILVCGLTGWFEKLTRHIPSSIASAMLAGVLLQFGLNVFTGIAIDPLLVGGMLIGYLVLKRWVPLYTIPLVLLIGVAISLTQGSLKLDGIGLEMASPVWISPEFSLSAVIGIGIPLFVVTMASQNVPGIAVLRANGYQTRSSPLISTTGFMGVLMAPFGGFAFNLAAITAAICMGKEAGEDPKMRYMASVWAGLFYLLTGLFAATVATLFSVFPQALVFTIAGLALVGTIGNSLAIALNDASEREPALLTFLMTASGVSLMGIGSAFWGLLLGITAYALSSASRREYA</sequence>
<reference evidence="2 3" key="1">
    <citation type="submission" date="2019-07" db="EMBL/GenBank/DDBJ databases">
        <title>Whole genome shotgun sequence of Vibrio superstes NBRC 103154.</title>
        <authorList>
            <person name="Hosoyama A."/>
            <person name="Uohara A."/>
            <person name="Ohji S."/>
            <person name="Ichikawa N."/>
        </authorList>
    </citation>
    <scope>NUCLEOTIDE SEQUENCE [LARGE SCALE GENOMIC DNA]</scope>
    <source>
        <strain evidence="2 3">NBRC 103154</strain>
    </source>
</reference>
<proteinExistence type="predicted"/>
<feature type="transmembrane region" description="Helical" evidence="1">
    <location>
        <begin position="214"/>
        <end position="233"/>
    </location>
</feature>
<keyword evidence="1" id="KW-1133">Transmembrane helix</keyword>
<keyword evidence="3" id="KW-1185">Reference proteome</keyword>
<feature type="transmembrane region" description="Helical" evidence="1">
    <location>
        <begin position="101"/>
        <end position="121"/>
    </location>
</feature>
<dbReference type="EMBL" id="BJXK01000003">
    <property type="protein sequence ID" value="GEM78480.1"/>
    <property type="molecule type" value="Genomic_DNA"/>
</dbReference>
<gene>
    <name evidence="2" type="ORF">VSU01S_07250</name>
</gene>
<dbReference type="GO" id="GO:0042925">
    <property type="term" value="F:benzoate transmembrane transporter activity"/>
    <property type="evidence" value="ECO:0007669"/>
    <property type="project" value="InterPro"/>
</dbReference>
<dbReference type="Proteomes" id="UP000321113">
    <property type="component" value="Unassembled WGS sequence"/>
</dbReference>
<feature type="transmembrane region" description="Helical" evidence="1">
    <location>
        <begin position="152"/>
        <end position="169"/>
    </location>
</feature>
<evidence type="ECO:0000313" key="3">
    <source>
        <dbReference type="Proteomes" id="UP000321113"/>
    </source>
</evidence>
<dbReference type="InterPro" id="IPR004711">
    <property type="entry name" value="Benzoate_Transporter"/>
</dbReference>
<dbReference type="GO" id="GO:0005886">
    <property type="term" value="C:plasma membrane"/>
    <property type="evidence" value="ECO:0007669"/>
    <property type="project" value="TreeGrafter"/>
</dbReference>
<dbReference type="OrthoDB" id="9792424at2"/>
<feature type="transmembrane region" description="Helical" evidence="1">
    <location>
        <begin position="327"/>
        <end position="348"/>
    </location>
</feature>
<feature type="transmembrane region" description="Helical" evidence="1">
    <location>
        <begin position="176"/>
        <end position="194"/>
    </location>
</feature>
<keyword evidence="1" id="KW-0472">Membrane</keyword>
<dbReference type="NCBIfam" id="TIGR00843">
    <property type="entry name" value="benE"/>
    <property type="match status" value="1"/>
</dbReference>
<organism evidence="2 3">
    <name type="scientific">Vibrio superstes NBRC 103154</name>
    <dbReference type="NCBI Taxonomy" id="1219062"/>
    <lineage>
        <taxon>Bacteria</taxon>
        <taxon>Pseudomonadati</taxon>
        <taxon>Pseudomonadota</taxon>
        <taxon>Gammaproteobacteria</taxon>
        <taxon>Vibrionales</taxon>
        <taxon>Vibrionaceae</taxon>
        <taxon>Vibrio</taxon>
    </lineage>
</organism>
<dbReference type="AlphaFoldDB" id="A0A511QMC6"/>
<comment type="caution">
    <text evidence="2">The sequence shown here is derived from an EMBL/GenBank/DDBJ whole genome shotgun (WGS) entry which is preliminary data.</text>
</comment>
<dbReference type="Pfam" id="PF03594">
    <property type="entry name" value="BenE"/>
    <property type="match status" value="1"/>
</dbReference>
<feature type="transmembrane region" description="Helical" evidence="1">
    <location>
        <begin position="254"/>
        <end position="278"/>
    </location>
</feature>
<evidence type="ECO:0000313" key="2">
    <source>
        <dbReference type="EMBL" id="GEM78480.1"/>
    </source>
</evidence>